<name>A0A9K3CYX8_9EUKA</name>
<protein>
    <submittedName>
        <fullName evidence="4">Uncharacterized protein</fullName>
    </submittedName>
</protein>
<evidence type="ECO:0000256" key="1">
    <source>
        <dbReference type="SAM" id="MobiDB-lite"/>
    </source>
</evidence>
<dbReference type="Proteomes" id="UP000265618">
    <property type="component" value="Unassembled WGS sequence"/>
</dbReference>
<gene>
    <name evidence="4" type="ORF">KIPB_007703</name>
</gene>
<sequence>MIACCCMFNALILGLSPMVSDNTWDWGYAYTLGAETVLGALGAGYVIFFKKAITEGVPQTRVYFFVVILLGAVLFMSEAASRLFMIWYCLNEHDSYYMSPKSTHMYYGLYLVAALGDAVLGYVWLVVAVLGGVMHWYPYGVGDLTRKRREYFDTDHTIAAVQLSNNSVVEDPGYVPSNGVEYTSSQEDSSVESGPNRLPVVHLDIQSIPNPSGDMSHCLPQLVNMDASSADSVDDGPRVAGDAVHHTTHV</sequence>
<reference evidence="4 5" key="1">
    <citation type="journal article" date="2018" name="PLoS ONE">
        <title>The draft genome of Kipferlia bialata reveals reductive genome evolution in fornicate parasites.</title>
        <authorList>
            <person name="Tanifuji G."/>
            <person name="Takabayashi S."/>
            <person name="Kume K."/>
            <person name="Takagi M."/>
            <person name="Nakayama T."/>
            <person name="Kamikawa R."/>
            <person name="Inagaki Y."/>
            <person name="Hashimoto T."/>
        </authorList>
    </citation>
    <scope>NUCLEOTIDE SEQUENCE [LARGE SCALE GENOMIC DNA]</scope>
    <source>
        <strain evidence="4">NY0173</strain>
    </source>
</reference>
<evidence type="ECO:0000313" key="4">
    <source>
        <dbReference type="EMBL" id="GIQ85944.1"/>
    </source>
</evidence>
<feature type="transmembrane region" description="Helical" evidence="2">
    <location>
        <begin position="62"/>
        <end position="87"/>
    </location>
</feature>
<accession>A0A9K3CYX8</accession>
<keyword evidence="3" id="KW-0732">Signal</keyword>
<feature type="transmembrane region" description="Helical" evidence="2">
    <location>
        <begin position="30"/>
        <end position="50"/>
    </location>
</feature>
<evidence type="ECO:0000313" key="5">
    <source>
        <dbReference type="Proteomes" id="UP000265618"/>
    </source>
</evidence>
<keyword evidence="2" id="KW-0472">Membrane</keyword>
<proteinExistence type="predicted"/>
<dbReference type="EMBL" id="BDIP01002224">
    <property type="protein sequence ID" value="GIQ85944.1"/>
    <property type="molecule type" value="Genomic_DNA"/>
</dbReference>
<feature type="transmembrane region" description="Helical" evidence="2">
    <location>
        <begin position="107"/>
        <end position="139"/>
    </location>
</feature>
<keyword evidence="2" id="KW-1133">Transmembrane helix</keyword>
<evidence type="ECO:0000256" key="3">
    <source>
        <dbReference type="SAM" id="SignalP"/>
    </source>
</evidence>
<keyword evidence="5" id="KW-1185">Reference proteome</keyword>
<dbReference type="AlphaFoldDB" id="A0A9K3CYX8"/>
<keyword evidence="2" id="KW-0812">Transmembrane</keyword>
<organism evidence="4 5">
    <name type="scientific">Kipferlia bialata</name>
    <dbReference type="NCBI Taxonomy" id="797122"/>
    <lineage>
        <taxon>Eukaryota</taxon>
        <taxon>Metamonada</taxon>
        <taxon>Carpediemonas-like organisms</taxon>
        <taxon>Kipferlia</taxon>
    </lineage>
</organism>
<feature type="region of interest" description="Disordered" evidence="1">
    <location>
        <begin position="228"/>
        <end position="250"/>
    </location>
</feature>
<comment type="caution">
    <text evidence="4">The sequence shown here is derived from an EMBL/GenBank/DDBJ whole genome shotgun (WGS) entry which is preliminary data.</text>
</comment>
<evidence type="ECO:0000256" key="2">
    <source>
        <dbReference type="SAM" id="Phobius"/>
    </source>
</evidence>
<feature type="chain" id="PRO_5039910221" evidence="3">
    <location>
        <begin position="22"/>
        <end position="250"/>
    </location>
</feature>
<feature type="signal peptide" evidence="3">
    <location>
        <begin position="1"/>
        <end position="21"/>
    </location>
</feature>